<evidence type="ECO:0000256" key="2">
    <source>
        <dbReference type="ARBA" id="ARBA00023125"/>
    </source>
</evidence>
<dbReference type="Gene3D" id="1.10.10.10">
    <property type="entry name" value="Winged helix-like DNA-binding domain superfamily/Winged helix DNA-binding domain"/>
    <property type="match status" value="1"/>
</dbReference>
<dbReference type="EMBL" id="JBHSQW010000012">
    <property type="protein sequence ID" value="MFC5993800.1"/>
    <property type="molecule type" value="Genomic_DNA"/>
</dbReference>
<feature type="domain" description="HTH arsR-type" evidence="5">
    <location>
        <begin position="6"/>
        <end position="100"/>
    </location>
</feature>
<dbReference type="InterPro" id="IPR036873">
    <property type="entry name" value="Rhodanese-like_dom_sf"/>
</dbReference>
<evidence type="ECO:0000259" key="5">
    <source>
        <dbReference type="PROSITE" id="PS50987"/>
    </source>
</evidence>
<dbReference type="PROSITE" id="PS50987">
    <property type="entry name" value="HTH_ARSR_2"/>
    <property type="match status" value="1"/>
</dbReference>
<protein>
    <submittedName>
        <fullName evidence="6">ArsR/SmtB family transcription factor</fullName>
    </submittedName>
</protein>
<dbReference type="Pfam" id="PF00581">
    <property type="entry name" value="Rhodanese"/>
    <property type="match status" value="1"/>
</dbReference>
<dbReference type="CDD" id="cd00090">
    <property type="entry name" value="HTH_ARSR"/>
    <property type="match status" value="1"/>
</dbReference>
<keyword evidence="2" id="KW-0238">DNA-binding</keyword>
<dbReference type="InterPro" id="IPR001763">
    <property type="entry name" value="Rhodanese-like_dom"/>
</dbReference>
<name>A0ABW1IZR1_9PSEU</name>
<keyword evidence="7" id="KW-1185">Reference proteome</keyword>
<feature type="domain" description="Rhodanese" evidence="4">
    <location>
        <begin position="130"/>
        <end position="224"/>
    </location>
</feature>
<dbReference type="SUPFAM" id="SSF46785">
    <property type="entry name" value="Winged helix' DNA-binding domain"/>
    <property type="match status" value="1"/>
</dbReference>
<dbReference type="PANTHER" id="PTHR43132:SF8">
    <property type="entry name" value="HTH-TYPE TRANSCRIPTIONAL REGULATOR KMTR"/>
    <property type="match status" value="1"/>
</dbReference>
<organism evidence="6 7">
    <name type="scientific">Pseudonocardia hispaniensis</name>
    <dbReference type="NCBI Taxonomy" id="904933"/>
    <lineage>
        <taxon>Bacteria</taxon>
        <taxon>Bacillati</taxon>
        <taxon>Actinomycetota</taxon>
        <taxon>Actinomycetes</taxon>
        <taxon>Pseudonocardiales</taxon>
        <taxon>Pseudonocardiaceae</taxon>
        <taxon>Pseudonocardia</taxon>
    </lineage>
</organism>
<dbReference type="Proteomes" id="UP001596302">
    <property type="component" value="Unassembled WGS sequence"/>
</dbReference>
<proteinExistence type="predicted"/>
<dbReference type="InterPro" id="IPR036390">
    <property type="entry name" value="WH_DNA-bd_sf"/>
</dbReference>
<reference evidence="7" key="1">
    <citation type="journal article" date="2019" name="Int. J. Syst. Evol. Microbiol.">
        <title>The Global Catalogue of Microorganisms (GCM) 10K type strain sequencing project: providing services to taxonomists for standard genome sequencing and annotation.</title>
        <authorList>
            <consortium name="The Broad Institute Genomics Platform"/>
            <consortium name="The Broad Institute Genome Sequencing Center for Infectious Disease"/>
            <person name="Wu L."/>
            <person name="Ma J."/>
        </authorList>
    </citation>
    <scope>NUCLEOTIDE SEQUENCE [LARGE SCALE GENOMIC DNA]</scope>
    <source>
        <strain evidence="7">CCM 8391</strain>
    </source>
</reference>
<keyword evidence="3" id="KW-0804">Transcription</keyword>
<keyword evidence="1" id="KW-0805">Transcription regulation</keyword>
<dbReference type="Pfam" id="PF01022">
    <property type="entry name" value="HTH_5"/>
    <property type="match status" value="1"/>
</dbReference>
<dbReference type="PROSITE" id="PS50206">
    <property type="entry name" value="RHODANESE_3"/>
    <property type="match status" value="1"/>
</dbReference>
<dbReference type="CDD" id="cd00158">
    <property type="entry name" value="RHOD"/>
    <property type="match status" value="1"/>
</dbReference>
<evidence type="ECO:0000259" key="4">
    <source>
        <dbReference type="PROSITE" id="PS50206"/>
    </source>
</evidence>
<dbReference type="SUPFAM" id="SSF52821">
    <property type="entry name" value="Rhodanese/Cell cycle control phosphatase"/>
    <property type="match status" value="1"/>
</dbReference>
<dbReference type="PANTHER" id="PTHR43132">
    <property type="entry name" value="ARSENICAL RESISTANCE OPERON REPRESSOR ARSR-RELATED"/>
    <property type="match status" value="1"/>
</dbReference>
<dbReference type="NCBIfam" id="NF033788">
    <property type="entry name" value="HTH_metalloreg"/>
    <property type="match status" value="1"/>
</dbReference>
<dbReference type="InterPro" id="IPR051011">
    <property type="entry name" value="Metal_resp_trans_reg"/>
</dbReference>
<gene>
    <name evidence="6" type="ORF">ACFQE5_06185</name>
</gene>
<comment type="caution">
    <text evidence="6">The sequence shown here is derived from an EMBL/GenBank/DDBJ whole genome shotgun (WGS) entry which is preliminary data.</text>
</comment>
<accession>A0ABW1IZR1</accession>
<dbReference type="InterPro" id="IPR011991">
    <property type="entry name" value="ArsR-like_HTH"/>
</dbReference>
<dbReference type="InterPro" id="IPR036388">
    <property type="entry name" value="WH-like_DNA-bd_sf"/>
</dbReference>
<dbReference type="RefSeq" id="WP_379583775.1">
    <property type="nucleotide sequence ID" value="NZ_JBHSQW010000012.1"/>
</dbReference>
<dbReference type="SMART" id="SM00418">
    <property type="entry name" value="HTH_ARSR"/>
    <property type="match status" value="1"/>
</dbReference>
<dbReference type="SMART" id="SM00450">
    <property type="entry name" value="RHOD"/>
    <property type="match status" value="1"/>
</dbReference>
<dbReference type="Gene3D" id="3.40.250.10">
    <property type="entry name" value="Rhodanese-like domain"/>
    <property type="match status" value="1"/>
</dbReference>
<evidence type="ECO:0000313" key="7">
    <source>
        <dbReference type="Proteomes" id="UP001596302"/>
    </source>
</evidence>
<evidence type="ECO:0000313" key="6">
    <source>
        <dbReference type="EMBL" id="MFC5993800.1"/>
    </source>
</evidence>
<evidence type="ECO:0000256" key="3">
    <source>
        <dbReference type="ARBA" id="ARBA00023163"/>
    </source>
</evidence>
<dbReference type="InterPro" id="IPR001845">
    <property type="entry name" value="HTH_ArsR_DNA-bd_dom"/>
</dbReference>
<evidence type="ECO:0000256" key="1">
    <source>
        <dbReference type="ARBA" id="ARBA00023015"/>
    </source>
</evidence>
<sequence>MGDRAAKDTLFSAFAEVAGALGSGRRVEIIDLLAQGERSVEEVADQIGQSVANTSHHLRTLARAGLVRTRRDGTRIYYALAGERVHELWAAVRAVAEEHSAGLDRLARAYLGNRGELEAVDRGTLVERMRRGEVLVVDVRPAAEYAAGHIEGARSVPITELPITELHRRLRTLPEDTEIVAYCRGPYCVYADEAVRWMRDHGLRAARLEDGFPEWKRKGLPVAVGAA</sequence>
<dbReference type="PRINTS" id="PR00778">
    <property type="entry name" value="HTHARSR"/>
</dbReference>